<sequence>MRLGFGTVFSKHIIQDEKKYFINRSFTCYKYNRCPKKSTYRLY</sequence>
<dbReference type="RefSeq" id="WP_420802976.1">
    <property type="nucleotide sequence ID" value="NZ_JAIWJY010000002.1"/>
</dbReference>
<reference evidence="1" key="1">
    <citation type="submission" date="2021-09" db="EMBL/GenBank/DDBJ databases">
        <authorList>
            <person name="Smyrli M."/>
        </authorList>
    </citation>
    <scope>NUCLEOTIDE SEQUENCE</scope>
    <source>
        <strain evidence="1">LAR25</strain>
    </source>
</reference>
<organism evidence="1 2">
    <name type="scientific">Tenacibaculum larymnensis</name>
    <dbReference type="NCBI Taxonomy" id="2878201"/>
    <lineage>
        <taxon>Bacteria</taxon>
        <taxon>Pseudomonadati</taxon>
        <taxon>Bacteroidota</taxon>
        <taxon>Flavobacteriia</taxon>
        <taxon>Flavobacteriales</taxon>
        <taxon>Flavobacteriaceae</taxon>
        <taxon>Tenacibaculum</taxon>
    </lineage>
</organism>
<protein>
    <submittedName>
        <fullName evidence="1">Uncharacterized protein</fullName>
    </submittedName>
</protein>
<evidence type="ECO:0000313" key="1">
    <source>
        <dbReference type="EMBL" id="MDE1205738.1"/>
    </source>
</evidence>
<evidence type="ECO:0000313" key="2">
    <source>
        <dbReference type="Proteomes" id="UP001149303"/>
    </source>
</evidence>
<dbReference type="AlphaFoldDB" id="A0A9X4EKX8"/>
<accession>A0A9X4EKX8</accession>
<dbReference type="Proteomes" id="UP001149303">
    <property type="component" value="Unassembled WGS sequence"/>
</dbReference>
<name>A0A9X4EKX8_9FLAO</name>
<dbReference type="InterPro" id="IPR021512">
    <property type="entry name" value="DUF3173"/>
</dbReference>
<dbReference type="Pfam" id="PF11372">
    <property type="entry name" value="DUF3173"/>
    <property type="match status" value="1"/>
</dbReference>
<gene>
    <name evidence="1" type="ORF">LCI24_02915</name>
</gene>
<dbReference type="EMBL" id="JAIWJY010000002">
    <property type="protein sequence ID" value="MDE1205738.1"/>
    <property type="molecule type" value="Genomic_DNA"/>
</dbReference>
<comment type="caution">
    <text evidence="1">The sequence shown here is derived from an EMBL/GenBank/DDBJ whole genome shotgun (WGS) entry which is preliminary data.</text>
</comment>
<proteinExistence type="predicted"/>
<keyword evidence="2" id="KW-1185">Reference proteome</keyword>